<gene>
    <name evidence="3" type="ORF">A9200_15990</name>
</gene>
<dbReference type="GO" id="GO:0016301">
    <property type="term" value="F:kinase activity"/>
    <property type="evidence" value="ECO:0007669"/>
    <property type="project" value="UniProtKB-KW"/>
</dbReference>
<keyword evidence="3" id="KW-0808">Transferase</keyword>
<sequence length="96" mass="11765">MENTKYKKAKQRVEEIKEFYGKVASAVVTIILVAALNYYLNEWEYAWFLWVVFGLSISLFFKANKIFNLNPFMNRDWEERKLQEFLQQEENKQRWN</sequence>
<dbReference type="EMBL" id="LZFP01000008">
    <property type="protein sequence ID" value="OBR40379.1"/>
    <property type="molecule type" value="Genomic_DNA"/>
</dbReference>
<dbReference type="STRING" id="1836467.BTR34_00785"/>
<dbReference type="Pfam" id="PF13239">
    <property type="entry name" value="2TM"/>
    <property type="match status" value="1"/>
</dbReference>
<dbReference type="InterPro" id="IPR025698">
    <property type="entry name" value="2TM_dom"/>
</dbReference>
<proteinExistence type="predicted"/>
<dbReference type="AlphaFoldDB" id="A0A1B7ZBV4"/>
<dbReference type="Proteomes" id="UP000092164">
    <property type="component" value="Unassembled WGS sequence"/>
</dbReference>
<keyword evidence="4" id="KW-1185">Reference proteome</keyword>
<keyword evidence="1" id="KW-0812">Transmembrane</keyword>
<dbReference type="OrthoDB" id="8965954at2"/>
<comment type="caution">
    <text evidence="3">The sequence shown here is derived from an EMBL/GenBank/DDBJ whole genome shotgun (WGS) entry which is preliminary data.</text>
</comment>
<dbReference type="KEGG" id="mart:BTR34_00785"/>
<feature type="domain" description="2TM" evidence="2">
    <location>
        <begin position="7"/>
        <end position="86"/>
    </location>
</feature>
<keyword evidence="3" id="KW-0418">Kinase</keyword>
<organism evidence="3 4">
    <name type="scientific">Maribacter hydrothermalis</name>
    <dbReference type="NCBI Taxonomy" id="1836467"/>
    <lineage>
        <taxon>Bacteria</taxon>
        <taxon>Pseudomonadati</taxon>
        <taxon>Bacteroidota</taxon>
        <taxon>Flavobacteriia</taxon>
        <taxon>Flavobacteriales</taxon>
        <taxon>Flavobacteriaceae</taxon>
        <taxon>Maribacter</taxon>
    </lineage>
</organism>
<name>A0A1B7ZBV4_9FLAO</name>
<dbReference type="RefSeq" id="WP_068483904.1">
    <property type="nucleotide sequence ID" value="NZ_CP018760.1"/>
</dbReference>
<reference evidence="4" key="1">
    <citation type="submission" date="2016-06" db="EMBL/GenBank/DDBJ databases">
        <authorList>
            <person name="Zhan P."/>
        </authorList>
    </citation>
    <scope>NUCLEOTIDE SEQUENCE [LARGE SCALE GENOMIC DNA]</scope>
    <source>
        <strain evidence="4">T28</strain>
    </source>
</reference>
<evidence type="ECO:0000313" key="3">
    <source>
        <dbReference type="EMBL" id="OBR40379.1"/>
    </source>
</evidence>
<protein>
    <submittedName>
        <fullName evidence="3">Histidine kinase</fullName>
    </submittedName>
</protein>
<evidence type="ECO:0000313" key="4">
    <source>
        <dbReference type="Proteomes" id="UP000092164"/>
    </source>
</evidence>
<feature type="transmembrane region" description="Helical" evidence="1">
    <location>
        <begin position="45"/>
        <end position="63"/>
    </location>
</feature>
<evidence type="ECO:0000259" key="2">
    <source>
        <dbReference type="Pfam" id="PF13239"/>
    </source>
</evidence>
<evidence type="ECO:0000256" key="1">
    <source>
        <dbReference type="SAM" id="Phobius"/>
    </source>
</evidence>
<keyword evidence="1" id="KW-0472">Membrane</keyword>
<feature type="transmembrane region" description="Helical" evidence="1">
    <location>
        <begin position="20"/>
        <end position="39"/>
    </location>
</feature>
<keyword evidence="1" id="KW-1133">Transmembrane helix</keyword>
<accession>A0A1B7ZBV4</accession>